<gene>
    <name evidence="3" type="ORF">AT268_33310</name>
</gene>
<evidence type="ECO:0000313" key="3">
    <source>
        <dbReference type="EMBL" id="KXY51356.1"/>
    </source>
</evidence>
<dbReference type="GO" id="GO:0003677">
    <property type="term" value="F:DNA binding"/>
    <property type="evidence" value="ECO:0007669"/>
    <property type="project" value="InterPro"/>
</dbReference>
<dbReference type="InterPro" id="IPR003477">
    <property type="entry name" value="PemK-like"/>
</dbReference>
<reference evidence="3 4" key="1">
    <citation type="submission" date="2015-12" db="EMBL/GenBank/DDBJ databases">
        <title>Bacillus cereus Group isolate.</title>
        <authorList>
            <person name="Kovac J."/>
        </authorList>
    </citation>
    <scope>NUCLEOTIDE SEQUENCE [LARGE SCALE GENOMIC DNA]</scope>
    <source>
        <strain evidence="3 4">FSL K6-0073</strain>
    </source>
</reference>
<dbReference type="Pfam" id="PF02452">
    <property type="entry name" value="PemK_toxin"/>
    <property type="match status" value="1"/>
</dbReference>
<dbReference type="PANTHER" id="PTHR33988">
    <property type="entry name" value="ENDORIBONUCLEASE MAZF-RELATED"/>
    <property type="match status" value="1"/>
</dbReference>
<proteinExistence type="inferred from homology"/>
<comment type="similarity">
    <text evidence="1">Belongs to the PemK/MazF family.</text>
</comment>
<protein>
    <submittedName>
        <fullName evidence="3">PemK family transcriptional regulator</fullName>
    </submittedName>
</protein>
<evidence type="ECO:0000256" key="1">
    <source>
        <dbReference type="ARBA" id="ARBA00007521"/>
    </source>
</evidence>
<dbReference type="GO" id="GO:0016075">
    <property type="term" value="P:rRNA catabolic process"/>
    <property type="evidence" value="ECO:0007669"/>
    <property type="project" value="TreeGrafter"/>
</dbReference>
<dbReference type="GO" id="GO:0004521">
    <property type="term" value="F:RNA endonuclease activity"/>
    <property type="evidence" value="ECO:0007669"/>
    <property type="project" value="TreeGrafter"/>
</dbReference>
<dbReference type="InterPro" id="IPR011067">
    <property type="entry name" value="Plasmid_toxin/cell-grow_inhib"/>
</dbReference>
<dbReference type="EMBL" id="LOMO01000001">
    <property type="protein sequence ID" value="KXY51356.1"/>
    <property type="molecule type" value="Genomic_DNA"/>
</dbReference>
<comment type="caution">
    <text evidence="3">The sequence shown here is derived from an EMBL/GenBank/DDBJ whole genome shotgun (WGS) entry which is preliminary data.</text>
</comment>
<dbReference type="PANTHER" id="PTHR33988:SF2">
    <property type="entry name" value="ENDORIBONUCLEASE MAZF"/>
    <property type="match status" value="1"/>
</dbReference>
<dbReference type="Gene3D" id="2.30.30.110">
    <property type="match status" value="1"/>
</dbReference>
<sequence>MMNQTVSGDTQQVGENTQQTNQVYSTVYYQGEDVENALLNATETDLQIFKGLKEFTPKGMVYTVKERYTQKKPKHGEIWTVDLGVNVGSEMNKIRPCVIVSPDSYNESQKIVVVVPITHADKSLDCHMKVNSELLIDKDCSINGIIKTEQIRTVSHGRLHKYKGTLSKPGLSELKLKMKNFYC</sequence>
<evidence type="ECO:0000313" key="4">
    <source>
        <dbReference type="Proteomes" id="UP000075476"/>
    </source>
</evidence>
<organism evidence="3 4">
    <name type="scientific">Bacillus cereus</name>
    <dbReference type="NCBI Taxonomy" id="1396"/>
    <lineage>
        <taxon>Bacteria</taxon>
        <taxon>Bacillati</taxon>
        <taxon>Bacillota</taxon>
        <taxon>Bacilli</taxon>
        <taxon>Bacillales</taxon>
        <taxon>Bacillaceae</taxon>
        <taxon>Bacillus</taxon>
        <taxon>Bacillus cereus group</taxon>
    </lineage>
</organism>
<dbReference type="Proteomes" id="UP000075476">
    <property type="component" value="Unassembled WGS sequence"/>
</dbReference>
<dbReference type="SUPFAM" id="SSF50118">
    <property type="entry name" value="Cell growth inhibitor/plasmid maintenance toxic component"/>
    <property type="match status" value="1"/>
</dbReference>
<evidence type="ECO:0000256" key="2">
    <source>
        <dbReference type="ARBA" id="ARBA00022649"/>
    </source>
</evidence>
<name>A0A9X0MMH3_BACCE</name>
<accession>A0A9X0MMH3</accession>
<keyword evidence="2" id="KW-1277">Toxin-antitoxin system</keyword>
<dbReference type="AlphaFoldDB" id="A0A9X0MMH3"/>
<dbReference type="GO" id="GO:0006402">
    <property type="term" value="P:mRNA catabolic process"/>
    <property type="evidence" value="ECO:0007669"/>
    <property type="project" value="TreeGrafter"/>
</dbReference>